<dbReference type="Proteomes" id="UP000198901">
    <property type="component" value="Unassembled WGS sequence"/>
</dbReference>
<dbReference type="Pfam" id="PF12704">
    <property type="entry name" value="MacB_PCD"/>
    <property type="match status" value="2"/>
</dbReference>
<feature type="domain" description="MacB-like periplasmic core" evidence="8">
    <location>
        <begin position="429"/>
        <end position="638"/>
    </location>
</feature>
<feature type="transmembrane region" description="Helical" evidence="6">
    <location>
        <begin position="341"/>
        <end position="362"/>
    </location>
</feature>
<feature type="transmembrane region" description="Helical" evidence="6">
    <location>
        <begin position="285"/>
        <end position="307"/>
    </location>
</feature>
<evidence type="ECO:0000256" key="2">
    <source>
        <dbReference type="ARBA" id="ARBA00022475"/>
    </source>
</evidence>
<evidence type="ECO:0000256" key="3">
    <source>
        <dbReference type="ARBA" id="ARBA00022692"/>
    </source>
</evidence>
<evidence type="ECO:0000259" key="7">
    <source>
        <dbReference type="Pfam" id="PF02687"/>
    </source>
</evidence>
<dbReference type="Pfam" id="PF02687">
    <property type="entry name" value="FtsX"/>
    <property type="match status" value="2"/>
</dbReference>
<evidence type="ECO:0000256" key="4">
    <source>
        <dbReference type="ARBA" id="ARBA00022989"/>
    </source>
</evidence>
<sequence>MFRNYLKITVRGLIRNRIYSVINIGGLAVGMAVAMLIGLWIFDELSYNKAFPNYPRIARVMQHQTFNGSIVSQSAVPYVIGDELRARFGSDFRYVIMSSWNGPHILSAGDRALSQNGSYLEPDAPRMLSLEILRGTSGGLREPHSILLSESAAEALFGKADPLNKRLRIDNQYDVRVTGVYKDLPARSDFRGLQFIAPWKLFIDNEKWSEKETNPWRNNSFQAFVQIADRADMEQVSAKIRDVKARRVSRDDAAFKPEVFLHPMRKWHLYEEFREGLNTGGQITFVRLFGIIGLFVLLLACINFMNLSTARSEKRAREIGIRKAVGSIRAQLIRQFLTESLFISVVAFALAVLLVELSLPWFNDLSRKNISLEWTNPVFWGIAFVFTVVTGLVAGSYPAFFLSSFEPVSILKGTFRVGRSGSLPRKALVVLQFTVSITLIIGTLVVFRQVHFARDRSLGYSQDNLVGMRIQTPGLVKHYNMLRNEVLASGGAIDMAQSSSPTTGLWAVNNGYEWKGKAPDVQGNLGTVAVSHDFGKTVGFQFVAGRDFSRAYATDSTGIILNESAVKFMGLKNPIGEVVKADGKPFHVIGVVKDLVMGSPYHAPFRTVFMLDYDWAAILHVKLNPRQSPAASLAALEKVFKRLNPGMPFDYWFVSDDYALRFVEMERIGRLATVFAVLAVLISCLGLFGLASFLAEQRVKEVGIRKVLGASVLQLWKLLSTDFVILTLLSTALAAPLAGYLMSSWLETFDYRTGIPWWIYAATGAGALTVTFLTVSYQAFRAARMNPAKTLKTE</sequence>
<dbReference type="EMBL" id="FNGS01000002">
    <property type="protein sequence ID" value="SDL61258.1"/>
    <property type="molecule type" value="Genomic_DNA"/>
</dbReference>
<feature type="transmembrane region" description="Helical" evidence="6">
    <location>
        <begin position="426"/>
        <end position="447"/>
    </location>
</feature>
<dbReference type="PANTHER" id="PTHR30572:SF18">
    <property type="entry name" value="ABC-TYPE MACROLIDE FAMILY EXPORT SYSTEM PERMEASE COMPONENT 2"/>
    <property type="match status" value="1"/>
</dbReference>
<dbReference type="STRING" id="563176.SAMN04488090_1417"/>
<gene>
    <name evidence="9" type="ORF">SAMN04488090_1417</name>
</gene>
<feature type="transmembrane region" description="Helical" evidence="6">
    <location>
        <begin position="382"/>
        <end position="405"/>
    </location>
</feature>
<protein>
    <submittedName>
        <fullName evidence="9">MacB-like core domain-containing protein</fullName>
    </submittedName>
</protein>
<dbReference type="RefSeq" id="WP_093199550.1">
    <property type="nucleotide sequence ID" value="NZ_FNGS01000002.1"/>
</dbReference>
<evidence type="ECO:0000256" key="5">
    <source>
        <dbReference type="ARBA" id="ARBA00023136"/>
    </source>
</evidence>
<feature type="domain" description="ABC3 transporter permease C-terminal" evidence="7">
    <location>
        <begin position="674"/>
        <end position="787"/>
    </location>
</feature>
<dbReference type="GO" id="GO:0005886">
    <property type="term" value="C:plasma membrane"/>
    <property type="evidence" value="ECO:0007669"/>
    <property type="project" value="UniProtKB-SubCell"/>
</dbReference>
<feature type="transmembrane region" description="Helical" evidence="6">
    <location>
        <begin position="671"/>
        <end position="694"/>
    </location>
</feature>
<dbReference type="AlphaFoldDB" id="A0A1G9LHD7"/>
<organism evidence="9 10">
    <name type="scientific">Siphonobacter aquaeclarae</name>
    <dbReference type="NCBI Taxonomy" id="563176"/>
    <lineage>
        <taxon>Bacteria</taxon>
        <taxon>Pseudomonadati</taxon>
        <taxon>Bacteroidota</taxon>
        <taxon>Cytophagia</taxon>
        <taxon>Cytophagales</taxon>
        <taxon>Cytophagaceae</taxon>
        <taxon>Siphonobacter</taxon>
    </lineage>
</organism>
<evidence type="ECO:0000256" key="6">
    <source>
        <dbReference type="SAM" id="Phobius"/>
    </source>
</evidence>
<evidence type="ECO:0000313" key="10">
    <source>
        <dbReference type="Proteomes" id="UP000198901"/>
    </source>
</evidence>
<keyword evidence="10" id="KW-1185">Reference proteome</keyword>
<name>A0A1G9LHD7_9BACT</name>
<feature type="transmembrane region" description="Helical" evidence="6">
    <location>
        <begin position="21"/>
        <end position="42"/>
    </location>
</feature>
<reference evidence="9 10" key="1">
    <citation type="submission" date="2016-10" db="EMBL/GenBank/DDBJ databases">
        <authorList>
            <person name="de Groot N.N."/>
        </authorList>
    </citation>
    <scope>NUCLEOTIDE SEQUENCE [LARGE SCALE GENOMIC DNA]</scope>
    <source>
        <strain evidence="9 10">DSM 21668</strain>
    </source>
</reference>
<dbReference type="InterPro" id="IPR050250">
    <property type="entry name" value="Macrolide_Exporter_MacB"/>
</dbReference>
<evidence type="ECO:0000313" key="9">
    <source>
        <dbReference type="EMBL" id="SDL61258.1"/>
    </source>
</evidence>
<comment type="subcellular location">
    <subcellularLocation>
        <location evidence="1">Cell membrane</location>
        <topology evidence="1">Multi-pass membrane protein</topology>
    </subcellularLocation>
</comment>
<dbReference type="InterPro" id="IPR025857">
    <property type="entry name" value="MacB_PCD"/>
</dbReference>
<keyword evidence="2" id="KW-1003">Cell membrane</keyword>
<dbReference type="OrthoDB" id="5933722at2"/>
<proteinExistence type="predicted"/>
<evidence type="ECO:0000256" key="1">
    <source>
        <dbReference type="ARBA" id="ARBA00004651"/>
    </source>
</evidence>
<evidence type="ECO:0000259" key="8">
    <source>
        <dbReference type="Pfam" id="PF12704"/>
    </source>
</evidence>
<dbReference type="GO" id="GO:0022857">
    <property type="term" value="F:transmembrane transporter activity"/>
    <property type="evidence" value="ECO:0007669"/>
    <property type="project" value="TreeGrafter"/>
</dbReference>
<feature type="domain" description="MacB-like periplasmic core" evidence="8">
    <location>
        <begin position="20"/>
        <end position="242"/>
    </location>
</feature>
<accession>A0A1G9LHD7</accession>
<keyword evidence="5 6" id="KW-0472">Membrane</keyword>
<keyword evidence="3 6" id="KW-0812">Transmembrane</keyword>
<feature type="transmembrane region" description="Helical" evidence="6">
    <location>
        <begin position="715"/>
        <end position="737"/>
    </location>
</feature>
<dbReference type="PANTHER" id="PTHR30572">
    <property type="entry name" value="MEMBRANE COMPONENT OF TRANSPORTER-RELATED"/>
    <property type="match status" value="1"/>
</dbReference>
<keyword evidence="4 6" id="KW-1133">Transmembrane helix</keyword>
<dbReference type="InterPro" id="IPR003838">
    <property type="entry name" value="ABC3_permease_C"/>
</dbReference>
<feature type="transmembrane region" description="Helical" evidence="6">
    <location>
        <begin position="757"/>
        <end position="780"/>
    </location>
</feature>
<feature type="domain" description="ABC3 transporter permease C-terminal" evidence="7">
    <location>
        <begin position="291"/>
        <end position="407"/>
    </location>
</feature>